<protein>
    <submittedName>
        <fullName evidence="1">Uncharacterized protein</fullName>
    </submittedName>
</protein>
<proteinExistence type="predicted"/>
<dbReference type="InParanoid" id="A0A067M007"/>
<reference evidence="2" key="1">
    <citation type="journal article" date="2014" name="Proc. Natl. Acad. Sci. U.S.A.">
        <title>Extensive sampling of basidiomycete genomes demonstrates inadequacy of the white-rot/brown-rot paradigm for wood decay fungi.</title>
        <authorList>
            <person name="Riley R."/>
            <person name="Salamov A.A."/>
            <person name="Brown D.W."/>
            <person name="Nagy L.G."/>
            <person name="Floudas D."/>
            <person name="Held B.W."/>
            <person name="Levasseur A."/>
            <person name="Lombard V."/>
            <person name="Morin E."/>
            <person name="Otillar R."/>
            <person name="Lindquist E.A."/>
            <person name="Sun H."/>
            <person name="LaButti K.M."/>
            <person name="Schmutz J."/>
            <person name="Jabbour D."/>
            <person name="Luo H."/>
            <person name="Baker S.E."/>
            <person name="Pisabarro A.G."/>
            <person name="Walton J.D."/>
            <person name="Blanchette R.A."/>
            <person name="Henrissat B."/>
            <person name="Martin F."/>
            <person name="Cullen D."/>
            <person name="Hibbett D.S."/>
            <person name="Grigoriev I.V."/>
        </authorList>
    </citation>
    <scope>NUCLEOTIDE SEQUENCE [LARGE SCALE GENOMIC DNA]</scope>
    <source>
        <strain evidence="2">FD-172 SS1</strain>
    </source>
</reference>
<organism evidence="1 2">
    <name type="scientific">Botryobasidium botryosum (strain FD-172 SS1)</name>
    <dbReference type="NCBI Taxonomy" id="930990"/>
    <lineage>
        <taxon>Eukaryota</taxon>
        <taxon>Fungi</taxon>
        <taxon>Dikarya</taxon>
        <taxon>Basidiomycota</taxon>
        <taxon>Agaricomycotina</taxon>
        <taxon>Agaricomycetes</taxon>
        <taxon>Cantharellales</taxon>
        <taxon>Botryobasidiaceae</taxon>
        <taxon>Botryobasidium</taxon>
    </lineage>
</organism>
<name>A0A067M007_BOTB1</name>
<gene>
    <name evidence="1" type="ORF">BOTBODRAFT_587666</name>
</gene>
<evidence type="ECO:0000313" key="1">
    <source>
        <dbReference type="EMBL" id="KDQ07995.1"/>
    </source>
</evidence>
<accession>A0A067M007</accession>
<sequence length="104" mass="11059">MRSPFVPRPSRAIAASSLGFLRFSCGSMDRSGRREQSSLAAIETNLPSGTRLGWADKEIQRWRGDACRASFSAVLIGTGDKASANYAYGLLLRIPEGCGPGHGG</sequence>
<keyword evidence="2" id="KW-1185">Reference proteome</keyword>
<dbReference type="Proteomes" id="UP000027195">
    <property type="component" value="Unassembled WGS sequence"/>
</dbReference>
<evidence type="ECO:0000313" key="2">
    <source>
        <dbReference type="Proteomes" id="UP000027195"/>
    </source>
</evidence>
<dbReference type="AlphaFoldDB" id="A0A067M007"/>
<dbReference type="HOGENOM" id="CLU_2249685_0_0_1"/>
<dbReference type="EMBL" id="KL198097">
    <property type="protein sequence ID" value="KDQ07995.1"/>
    <property type="molecule type" value="Genomic_DNA"/>
</dbReference>